<dbReference type="AlphaFoldDB" id="A0A915P0K4"/>
<feature type="coiled-coil region" evidence="5">
    <location>
        <begin position="581"/>
        <end position="618"/>
    </location>
</feature>
<keyword evidence="5" id="KW-0175">Coiled coil</keyword>
<evidence type="ECO:0000313" key="10">
    <source>
        <dbReference type="WBParaSite" id="scf7180000422293.g8711"/>
    </source>
</evidence>
<dbReference type="GO" id="GO:0061512">
    <property type="term" value="P:protein localization to cilium"/>
    <property type="evidence" value="ECO:0007669"/>
    <property type="project" value="TreeGrafter"/>
</dbReference>
<dbReference type="GO" id="GO:0030991">
    <property type="term" value="C:intraciliary transport particle A"/>
    <property type="evidence" value="ECO:0007669"/>
    <property type="project" value="TreeGrafter"/>
</dbReference>
<keyword evidence="9" id="KW-1185">Reference proteome</keyword>
<dbReference type="InterPro" id="IPR040364">
    <property type="entry name" value="TTC21A/TTC21B"/>
</dbReference>
<dbReference type="InterPro" id="IPR056832">
    <property type="entry name" value="ARM_TT21_2nd"/>
</dbReference>
<reference evidence="10" key="1">
    <citation type="submission" date="2022-11" db="UniProtKB">
        <authorList>
            <consortium name="WormBaseParasite"/>
        </authorList>
    </citation>
    <scope>IDENTIFICATION</scope>
</reference>
<feature type="domain" description="Tetratricopeptide repeat protein 21A/21B fourth ARM" evidence="8">
    <location>
        <begin position="762"/>
        <end position="916"/>
    </location>
</feature>
<dbReference type="PANTHER" id="PTHR14699:SF0">
    <property type="entry name" value="TETRATRICOPEPTIDE REPEAT PROTEIN 21 HOMOLOG"/>
    <property type="match status" value="1"/>
</dbReference>
<dbReference type="Pfam" id="PF25068">
    <property type="entry name" value="ARM_TT21_4th"/>
    <property type="match status" value="1"/>
</dbReference>
<evidence type="ECO:0000259" key="7">
    <source>
        <dbReference type="Pfam" id="PF25062"/>
    </source>
</evidence>
<comment type="similarity">
    <text evidence="1">Belongs to the TTC21 family.</text>
</comment>
<dbReference type="WBParaSite" id="scf7180000422293.g8711">
    <property type="protein sequence ID" value="scf7180000422293.g8711"/>
    <property type="gene ID" value="scf7180000422293.g8711"/>
</dbReference>
<feature type="coiled-coil region" evidence="5">
    <location>
        <begin position="388"/>
        <end position="415"/>
    </location>
</feature>
<dbReference type="PROSITE" id="PS50005">
    <property type="entry name" value="TPR"/>
    <property type="match status" value="2"/>
</dbReference>
<dbReference type="Pfam" id="PF25062">
    <property type="entry name" value="ARM_TT21_N"/>
    <property type="match status" value="1"/>
</dbReference>
<sequence length="963" mass="109601">MSEANSPALAQIHYWIREDYFGTALRKMDEFGDREVGREGECHWKTLRAFCIVRLGRSSEAMRLLNIMLRDESMAEYKLSTLHSLRIAHCSEKKIDREALRELDRQIQALWSQQIPERGAFTATTLLLLDRQFERARPLLDKLSSQSNSSFLSLRGWLELLSGKVSQSTLENFDRAIALDKNVEAFLGKAHLFKIRQNIIDMESTLNSLLNANSSVLPAYVELAKASAMNRHWETMAEICQKAALIQSDCLPILLLDFVYSYLILGDIQGEQILAEFVDAMLLTEASNQSQFLRIGSLLASIALDRKNITTQAKRLVDAALGIRQNSQALLLKSSLSLAEGDIRQASQLALRAVESGSNIENEKRLNNEDNQNGERAVLTMIRCQLAEQQNDKQLKEINQQLEFLQQTHSDVKEQSLFHYLLALLAKRENKPDEQVFSHLNIAVDVHFAYNQYTIFSEENLISLNPSVLVEIAELILKSADSVGIPAIRVADRILSIVHQNCLIKPTFLLAKTKLGANEMSVAEQLLRGCVNKSSDNAEAYLLLAQILVQKNELDEADKLLDIGLGFNFRVREHPLYFLTKARLEKRANRVDQSIEQLRNALDLFAKKESELELAEAERIAITLELIDSLQTANRIEEADSCMLEAAERYKGKPLEEQQLVLMNAQLRLQRGNVDGAIKVLQAVKPDQPNYRAARIKMAQIYLEEKHDKHRFALCYRDLLEQDTSPQIYELLGDAYISIQEPELAIDAYETAMRRAPKDYQLAEKIGNAYVKCHLYNKAITFYETAMKSSGRQKILRIRFAEQLFQMGNFDKCKRVLKEVLDAETDPSDIQTIREHVSYWMLISRLHMETSEWDQACRDLLKARQLQLRIVGSGGREGLNIAEEKKLAALICQQLAELYANSRDWNKAIELFKEAIGHNERDTKSHLSLAGIYASLGKLHFCDQQCQQVLNFDPNNNDATLVN</sequence>
<dbReference type="InterPro" id="IPR019734">
    <property type="entry name" value="TPR_rpt"/>
</dbReference>
<protein>
    <submittedName>
        <fullName evidence="10">Tetratricopeptide repeat protein</fullName>
    </submittedName>
</protein>
<dbReference type="SMART" id="SM00028">
    <property type="entry name" value="TPR"/>
    <property type="match status" value="9"/>
</dbReference>
<dbReference type="GO" id="GO:0005929">
    <property type="term" value="C:cilium"/>
    <property type="evidence" value="ECO:0007669"/>
    <property type="project" value="GOC"/>
</dbReference>
<dbReference type="SUPFAM" id="SSF48452">
    <property type="entry name" value="TPR-like"/>
    <property type="match status" value="2"/>
</dbReference>
<dbReference type="Pfam" id="PF13181">
    <property type="entry name" value="TPR_8"/>
    <property type="match status" value="1"/>
</dbReference>
<feature type="domain" description="Tetratricopeptide repeat protein 21A/21B N-terminal ARM repeat" evidence="7">
    <location>
        <begin position="12"/>
        <end position="236"/>
    </location>
</feature>
<feature type="repeat" description="TPR" evidence="4">
    <location>
        <begin position="889"/>
        <end position="922"/>
    </location>
</feature>
<evidence type="ECO:0000256" key="2">
    <source>
        <dbReference type="ARBA" id="ARBA00022737"/>
    </source>
</evidence>
<dbReference type="InterPro" id="IPR056833">
    <property type="entry name" value="ARM_TT21_N"/>
</dbReference>
<dbReference type="InterPro" id="IPR011990">
    <property type="entry name" value="TPR-like_helical_dom_sf"/>
</dbReference>
<evidence type="ECO:0000256" key="5">
    <source>
        <dbReference type="SAM" id="Coils"/>
    </source>
</evidence>
<name>A0A915P0K4_9BILA</name>
<dbReference type="PANTHER" id="PTHR14699">
    <property type="entry name" value="STI2 PROTEIN-RELATED"/>
    <property type="match status" value="1"/>
</dbReference>
<dbReference type="InterPro" id="IPR056836">
    <property type="entry name" value="ARM_TT21_4th"/>
</dbReference>
<organism evidence="9 10">
    <name type="scientific">Meloidogyne floridensis</name>
    <dbReference type="NCBI Taxonomy" id="298350"/>
    <lineage>
        <taxon>Eukaryota</taxon>
        <taxon>Metazoa</taxon>
        <taxon>Ecdysozoa</taxon>
        <taxon>Nematoda</taxon>
        <taxon>Chromadorea</taxon>
        <taxon>Rhabditida</taxon>
        <taxon>Tylenchina</taxon>
        <taxon>Tylenchomorpha</taxon>
        <taxon>Tylenchoidea</taxon>
        <taxon>Meloidogynidae</taxon>
        <taxon>Meloidogyninae</taxon>
        <taxon>Meloidogyne</taxon>
    </lineage>
</organism>
<accession>A0A915P0K4</accession>
<proteinExistence type="inferred from homology"/>
<feature type="repeat" description="TPR" evidence="4">
    <location>
        <begin position="726"/>
        <end position="759"/>
    </location>
</feature>
<feature type="domain" description="Tetratricopeptide repeat protein 21A/21B second ARM" evidence="6">
    <location>
        <begin position="273"/>
        <end position="551"/>
    </location>
</feature>
<evidence type="ECO:0000256" key="3">
    <source>
        <dbReference type="ARBA" id="ARBA00022803"/>
    </source>
</evidence>
<dbReference type="Pfam" id="PF25058">
    <property type="entry name" value="ARM_TT21"/>
    <property type="match status" value="1"/>
</dbReference>
<evidence type="ECO:0000313" key="9">
    <source>
        <dbReference type="Proteomes" id="UP000887560"/>
    </source>
</evidence>
<keyword evidence="3 4" id="KW-0802">TPR repeat</keyword>
<dbReference type="Proteomes" id="UP000887560">
    <property type="component" value="Unplaced"/>
</dbReference>
<evidence type="ECO:0000256" key="4">
    <source>
        <dbReference type="PROSITE-ProRule" id="PRU00339"/>
    </source>
</evidence>
<keyword evidence="2" id="KW-0677">Repeat</keyword>
<dbReference type="Pfam" id="PF25060">
    <property type="entry name" value="ARM_TT21_2nd"/>
    <property type="match status" value="1"/>
</dbReference>
<evidence type="ECO:0000259" key="8">
    <source>
        <dbReference type="Pfam" id="PF25068"/>
    </source>
</evidence>
<dbReference type="GO" id="GO:0035721">
    <property type="term" value="P:intraciliary retrograde transport"/>
    <property type="evidence" value="ECO:0007669"/>
    <property type="project" value="TreeGrafter"/>
</dbReference>
<evidence type="ECO:0000259" key="6">
    <source>
        <dbReference type="Pfam" id="PF25060"/>
    </source>
</evidence>
<dbReference type="Gene3D" id="1.25.40.10">
    <property type="entry name" value="Tetratricopeptide repeat domain"/>
    <property type="match status" value="4"/>
</dbReference>
<evidence type="ECO:0000256" key="1">
    <source>
        <dbReference type="ARBA" id="ARBA00010935"/>
    </source>
</evidence>